<reference evidence="1 2" key="1">
    <citation type="journal article" date="2015" name="Genome Announc.">
        <title>Expanding the biotechnology potential of lactobacilli through comparative genomics of 213 strains and associated genera.</title>
        <authorList>
            <person name="Sun Z."/>
            <person name="Harris H.M."/>
            <person name="McCann A."/>
            <person name="Guo C."/>
            <person name="Argimon S."/>
            <person name="Zhang W."/>
            <person name="Yang X."/>
            <person name="Jeffery I.B."/>
            <person name="Cooney J.C."/>
            <person name="Kagawa T.F."/>
            <person name="Liu W."/>
            <person name="Song Y."/>
            <person name="Salvetti E."/>
            <person name="Wrobel A."/>
            <person name="Rasinkangas P."/>
            <person name="Parkhill J."/>
            <person name="Rea M.C."/>
            <person name="O'Sullivan O."/>
            <person name="Ritari J."/>
            <person name="Douillard F.P."/>
            <person name="Paul Ross R."/>
            <person name="Yang R."/>
            <person name="Briner A.E."/>
            <person name="Felis G.E."/>
            <person name="de Vos W.M."/>
            <person name="Barrangou R."/>
            <person name="Klaenhammer T.R."/>
            <person name="Caufield P.W."/>
            <person name="Cui Y."/>
            <person name="Zhang H."/>
            <person name="O'Toole P.W."/>
        </authorList>
    </citation>
    <scope>NUCLEOTIDE SEQUENCE [LARGE SCALE GENOMIC DNA]</scope>
    <source>
        <strain evidence="1 2">DSM 8475</strain>
    </source>
</reference>
<accession>A0A922TI52</accession>
<evidence type="ECO:0000313" key="1">
    <source>
        <dbReference type="EMBL" id="KRM35884.1"/>
    </source>
</evidence>
<proteinExistence type="predicted"/>
<name>A0A922TI52_9LACO</name>
<comment type="caution">
    <text evidence="1">The sequence shown here is derived from an EMBL/GenBank/DDBJ whole genome shotgun (WGS) entry which is preliminary data.</text>
</comment>
<organism evidence="1 2">
    <name type="scientific">Limosilactobacillus pontis DSM 8475</name>
    <dbReference type="NCBI Taxonomy" id="1423794"/>
    <lineage>
        <taxon>Bacteria</taxon>
        <taxon>Bacillati</taxon>
        <taxon>Bacillota</taxon>
        <taxon>Bacilli</taxon>
        <taxon>Lactobacillales</taxon>
        <taxon>Lactobacillaceae</taxon>
        <taxon>Limosilactobacillus</taxon>
    </lineage>
</organism>
<dbReference type="EMBL" id="AZGO01000058">
    <property type="protein sequence ID" value="KRM35884.1"/>
    <property type="molecule type" value="Genomic_DNA"/>
</dbReference>
<dbReference type="Proteomes" id="UP000051085">
    <property type="component" value="Unassembled WGS sequence"/>
</dbReference>
<gene>
    <name evidence="1" type="ORF">FD34_GL000372</name>
</gene>
<evidence type="ECO:0000313" key="2">
    <source>
        <dbReference type="Proteomes" id="UP000051085"/>
    </source>
</evidence>
<protein>
    <submittedName>
        <fullName evidence="1">Uncharacterized protein</fullName>
    </submittedName>
</protein>
<sequence length="118" mass="12621">MAAGIAGLHLLDAGVGIKRLDHAPETTTRKNCCIKTHLKFLLVFCKWALVATIDWPCGLLCALVGLVDDVLGFFGLVGPDDLPLTCNSNAPSPPSSAGVGTVVDRWYQPPSECGWRCR</sequence>
<dbReference type="AlphaFoldDB" id="A0A922TI52"/>